<dbReference type="GO" id="GO:0003700">
    <property type="term" value="F:DNA-binding transcription factor activity"/>
    <property type="evidence" value="ECO:0007669"/>
    <property type="project" value="InterPro"/>
</dbReference>
<dbReference type="Pfam" id="PF03466">
    <property type="entry name" value="LysR_substrate"/>
    <property type="match status" value="1"/>
</dbReference>
<keyword evidence="4" id="KW-0804">Transcription</keyword>
<dbReference type="CDD" id="cd08434">
    <property type="entry name" value="PBP2_GltC_like"/>
    <property type="match status" value="1"/>
</dbReference>
<organism evidence="6 7">
    <name type="scientific">Actinacidiphila glaucinigra</name>
    <dbReference type="NCBI Taxonomy" id="235986"/>
    <lineage>
        <taxon>Bacteria</taxon>
        <taxon>Bacillati</taxon>
        <taxon>Actinomycetota</taxon>
        <taxon>Actinomycetes</taxon>
        <taxon>Kitasatosporales</taxon>
        <taxon>Streptomycetaceae</taxon>
        <taxon>Actinacidiphila</taxon>
    </lineage>
</organism>
<evidence type="ECO:0000256" key="3">
    <source>
        <dbReference type="ARBA" id="ARBA00023125"/>
    </source>
</evidence>
<evidence type="ECO:0000256" key="2">
    <source>
        <dbReference type="ARBA" id="ARBA00023015"/>
    </source>
</evidence>
<dbReference type="GO" id="GO:0003677">
    <property type="term" value="F:DNA binding"/>
    <property type="evidence" value="ECO:0007669"/>
    <property type="project" value="UniProtKB-KW"/>
</dbReference>
<dbReference type="PANTHER" id="PTHR30346:SF28">
    <property type="entry name" value="HTH-TYPE TRANSCRIPTIONAL REGULATOR CYNR"/>
    <property type="match status" value="1"/>
</dbReference>
<dbReference type="InterPro" id="IPR000847">
    <property type="entry name" value="LysR_HTH_N"/>
</dbReference>
<keyword evidence="2" id="KW-0805">Transcription regulation</keyword>
<sequence length="302" mass="32265">MANPRPAKPDVADVFASPLVQFLAIARHENLTHAAAELGVAQSSLSRALVRWERGLGLPLITRVGRHVRLTRHGRALQQALLRCSEGLDRASADLSENLDGNGGAVALGFLNSLGSRLVPEILRAYRGSHPEVKITLHQGGSEFLHNALREGDIDLCLTSPAPDSPEFAAAKLLTEQLVLVVPPAHPLATRTRVALADVASENFLALPRGYGLRTTTEQLCALAGFTPHIVFESTDTATLRGLTAAGFGVCILAAAPDASDSIEIPISSPPASRPILLAWSTTRTESRATASLRHYILDRLR</sequence>
<dbReference type="EMBL" id="FZOF01000016">
    <property type="protein sequence ID" value="SNT20287.1"/>
    <property type="molecule type" value="Genomic_DNA"/>
</dbReference>
<protein>
    <submittedName>
        <fullName evidence="6">DNA-binding transcriptional regulator, LysR family</fullName>
    </submittedName>
</protein>
<dbReference type="SUPFAM" id="SSF53850">
    <property type="entry name" value="Periplasmic binding protein-like II"/>
    <property type="match status" value="1"/>
</dbReference>
<dbReference type="InterPro" id="IPR005119">
    <property type="entry name" value="LysR_subst-bd"/>
</dbReference>
<dbReference type="PROSITE" id="PS50931">
    <property type="entry name" value="HTH_LYSR"/>
    <property type="match status" value="1"/>
</dbReference>
<dbReference type="InterPro" id="IPR036388">
    <property type="entry name" value="WH-like_DNA-bd_sf"/>
</dbReference>
<dbReference type="SUPFAM" id="SSF46785">
    <property type="entry name" value="Winged helix' DNA-binding domain"/>
    <property type="match status" value="1"/>
</dbReference>
<dbReference type="GO" id="GO:0032993">
    <property type="term" value="C:protein-DNA complex"/>
    <property type="evidence" value="ECO:0007669"/>
    <property type="project" value="TreeGrafter"/>
</dbReference>
<evidence type="ECO:0000256" key="1">
    <source>
        <dbReference type="ARBA" id="ARBA00009437"/>
    </source>
</evidence>
<evidence type="ECO:0000259" key="5">
    <source>
        <dbReference type="PROSITE" id="PS50931"/>
    </source>
</evidence>
<keyword evidence="3 6" id="KW-0238">DNA-binding</keyword>
<evidence type="ECO:0000313" key="6">
    <source>
        <dbReference type="EMBL" id="SNT20287.1"/>
    </source>
</evidence>
<reference evidence="6 7" key="1">
    <citation type="submission" date="2017-06" db="EMBL/GenBank/DDBJ databases">
        <authorList>
            <person name="Kim H.J."/>
            <person name="Triplett B.A."/>
        </authorList>
    </citation>
    <scope>NUCLEOTIDE SEQUENCE [LARGE SCALE GENOMIC DNA]</scope>
    <source>
        <strain evidence="6 7">CGMCC 4.1858</strain>
    </source>
</reference>
<dbReference type="OrthoDB" id="9803735at2"/>
<evidence type="ECO:0000256" key="4">
    <source>
        <dbReference type="ARBA" id="ARBA00023163"/>
    </source>
</evidence>
<accession>A0A239KPI3</accession>
<gene>
    <name evidence="6" type="ORF">SAMN05216252_116112</name>
</gene>
<dbReference type="PANTHER" id="PTHR30346">
    <property type="entry name" value="TRANSCRIPTIONAL DUAL REGULATOR HCAR-RELATED"/>
    <property type="match status" value="1"/>
</dbReference>
<dbReference type="RefSeq" id="WP_143681642.1">
    <property type="nucleotide sequence ID" value="NZ_FZOF01000016.1"/>
</dbReference>
<dbReference type="Gene3D" id="1.10.10.10">
    <property type="entry name" value="Winged helix-like DNA-binding domain superfamily/Winged helix DNA-binding domain"/>
    <property type="match status" value="1"/>
</dbReference>
<dbReference type="Gene3D" id="3.40.190.290">
    <property type="match status" value="1"/>
</dbReference>
<name>A0A239KPI3_9ACTN</name>
<feature type="domain" description="HTH lysR-type" evidence="5">
    <location>
        <begin position="22"/>
        <end position="71"/>
    </location>
</feature>
<dbReference type="Pfam" id="PF00126">
    <property type="entry name" value="HTH_1"/>
    <property type="match status" value="1"/>
</dbReference>
<dbReference type="InterPro" id="IPR036390">
    <property type="entry name" value="WH_DNA-bd_sf"/>
</dbReference>
<evidence type="ECO:0000313" key="7">
    <source>
        <dbReference type="Proteomes" id="UP000198280"/>
    </source>
</evidence>
<dbReference type="Proteomes" id="UP000198280">
    <property type="component" value="Unassembled WGS sequence"/>
</dbReference>
<dbReference type="AlphaFoldDB" id="A0A239KPI3"/>
<proteinExistence type="inferred from homology"/>
<comment type="similarity">
    <text evidence="1">Belongs to the LysR transcriptional regulatory family.</text>
</comment>
<keyword evidence="7" id="KW-1185">Reference proteome</keyword>